<dbReference type="SUPFAM" id="SSF53850">
    <property type="entry name" value="Periplasmic binding protein-like II"/>
    <property type="match status" value="1"/>
</dbReference>
<dbReference type="Gene3D" id="3.40.190.150">
    <property type="entry name" value="Bordetella uptake gene, domain 1"/>
    <property type="match status" value="1"/>
</dbReference>
<organism evidence="2 3">
    <name type="scientific">Candidimonas nitroreducens</name>
    <dbReference type="NCBI Taxonomy" id="683354"/>
    <lineage>
        <taxon>Bacteria</taxon>
        <taxon>Pseudomonadati</taxon>
        <taxon>Pseudomonadota</taxon>
        <taxon>Betaproteobacteria</taxon>
        <taxon>Burkholderiales</taxon>
        <taxon>Alcaligenaceae</taxon>
        <taxon>Candidimonas</taxon>
    </lineage>
</organism>
<dbReference type="Pfam" id="PF03401">
    <property type="entry name" value="TctC"/>
    <property type="match status" value="1"/>
</dbReference>
<sequence>METKAMNIEPAIFSRLCKCLYGYSRRHRSLDSGAEPASAAASRPRTPRRRLALLCMAAFVCGGAAHAEGYPSRPIRMIVPYAAGGGIDATARLFAKAMAQQLHASLIVENRPGAGGMIGAEAAVRAAPDGYTVLFSGNPELGSSPRFYGHAPYDPTKDLRPVAMVAESPTVVVASPSLQAATLRDALALGRKDPTLLTVATAGVGTTHHFALEALRHKSGVNLLHVPYKGAAPATMAVLGGQTKMAIVGLPPAWPYIKSGRLLAYAVLQPKRSAFLPEVPTIEQATGMKGLDAFATWYGLVVPARTPDAVVAVLEQAARKVLAEPQLAQALAVQGTEVQPLFGADFGRRIQHEWELYGELVKQYGITAEHEGKAGPAK</sequence>
<gene>
    <name evidence="2" type="ORF">CEY11_20315</name>
</gene>
<dbReference type="InterPro" id="IPR005064">
    <property type="entry name" value="BUG"/>
</dbReference>
<dbReference type="Proteomes" id="UP000214603">
    <property type="component" value="Unassembled WGS sequence"/>
</dbReference>
<name>A0A225M9M2_9BURK</name>
<dbReference type="EMBL" id="NJIH01000012">
    <property type="protein sequence ID" value="OWT55669.1"/>
    <property type="molecule type" value="Genomic_DNA"/>
</dbReference>
<evidence type="ECO:0000313" key="3">
    <source>
        <dbReference type="Proteomes" id="UP000214603"/>
    </source>
</evidence>
<dbReference type="PANTHER" id="PTHR42928:SF5">
    <property type="entry name" value="BLR1237 PROTEIN"/>
    <property type="match status" value="1"/>
</dbReference>
<keyword evidence="3" id="KW-1185">Reference proteome</keyword>
<reference evidence="3" key="1">
    <citation type="submission" date="2017-06" db="EMBL/GenBank/DDBJ databases">
        <title>Herbaspirillum phytohormonus sp. nov., isolated from the root nodule of Robinia pseudoacacia in lead-zinc mine.</title>
        <authorList>
            <person name="Fan M."/>
            <person name="Lin Y."/>
        </authorList>
    </citation>
    <scope>NUCLEOTIDE SEQUENCE [LARGE SCALE GENOMIC DNA]</scope>
    <source>
        <strain evidence="3">SC-089</strain>
    </source>
</reference>
<dbReference type="AlphaFoldDB" id="A0A225M9M2"/>
<comment type="caution">
    <text evidence="2">The sequence shown here is derived from an EMBL/GenBank/DDBJ whole genome shotgun (WGS) entry which is preliminary data.</text>
</comment>
<dbReference type="PANTHER" id="PTHR42928">
    <property type="entry name" value="TRICARBOXYLATE-BINDING PROTEIN"/>
    <property type="match status" value="1"/>
</dbReference>
<dbReference type="CDD" id="cd07012">
    <property type="entry name" value="PBP2_Bug_TTT"/>
    <property type="match status" value="1"/>
</dbReference>
<dbReference type="InterPro" id="IPR042100">
    <property type="entry name" value="Bug_dom1"/>
</dbReference>
<accession>A0A225M9M2</accession>
<evidence type="ECO:0008006" key="4">
    <source>
        <dbReference type="Google" id="ProtNLM"/>
    </source>
</evidence>
<protein>
    <recommendedName>
        <fullName evidence="4">Tripartite tricarboxylate transporter substrate binding protein</fullName>
    </recommendedName>
</protein>
<evidence type="ECO:0000256" key="1">
    <source>
        <dbReference type="ARBA" id="ARBA00006987"/>
    </source>
</evidence>
<comment type="similarity">
    <text evidence="1">Belongs to the UPF0065 (bug) family.</text>
</comment>
<proteinExistence type="inferred from homology"/>
<evidence type="ECO:0000313" key="2">
    <source>
        <dbReference type="EMBL" id="OWT55669.1"/>
    </source>
</evidence>
<dbReference type="Gene3D" id="3.40.190.10">
    <property type="entry name" value="Periplasmic binding protein-like II"/>
    <property type="match status" value="1"/>
</dbReference>